<name>A0AAD5WVR1_9FUNG</name>
<dbReference type="InterPro" id="IPR015943">
    <property type="entry name" value="WD40/YVTN_repeat-like_dom_sf"/>
</dbReference>
<organism evidence="2 3">
    <name type="scientific">Rhizophlyctis rosea</name>
    <dbReference type="NCBI Taxonomy" id="64517"/>
    <lineage>
        <taxon>Eukaryota</taxon>
        <taxon>Fungi</taxon>
        <taxon>Fungi incertae sedis</taxon>
        <taxon>Chytridiomycota</taxon>
        <taxon>Chytridiomycota incertae sedis</taxon>
        <taxon>Chytridiomycetes</taxon>
        <taxon>Rhizophlyctidales</taxon>
        <taxon>Rhizophlyctidaceae</taxon>
        <taxon>Rhizophlyctis</taxon>
    </lineage>
</organism>
<dbReference type="Proteomes" id="UP001212841">
    <property type="component" value="Unassembled WGS sequence"/>
</dbReference>
<evidence type="ECO:0000256" key="1">
    <source>
        <dbReference type="SAM" id="MobiDB-lite"/>
    </source>
</evidence>
<reference evidence="2" key="1">
    <citation type="submission" date="2020-05" db="EMBL/GenBank/DDBJ databases">
        <title>Phylogenomic resolution of chytrid fungi.</title>
        <authorList>
            <person name="Stajich J.E."/>
            <person name="Amses K."/>
            <person name="Simmons R."/>
            <person name="Seto K."/>
            <person name="Myers J."/>
            <person name="Bonds A."/>
            <person name="Quandt C.A."/>
            <person name="Barry K."/>
            <person name="Liu P."/>
            <person name="Grigoriev I."/>
            <person name="Longcore J.E."/>
            <person name="James T.Y."/>
        </authorList>
    </citation>
    <scope>NUCLEOTIDE SEQUENCE</scope>
    <source>
        <strain evidence="2">JEL0318</strain>
    </source>
</reference>
<dbReference type="AlphaFoldDB" id="A0AAD5WVR1"/>
<dbReference type="SUPFAM" id="SSF101908">
    <property type="entry name" value="Putative isomerase YbhE"/>
    <property type="match status" value="1"/>
</dbReference>
<feature type="region of interest" description="Disordered" evidence="1">
    <location>
        <begin position="137"/>
        <end position="200"/>
    </location>
</feature>
<gene>
    <name evidence="2" type="ORF">HK097_006717</name>
</gene>
<keyword evidence="3" id="KW-1185">Reference proteome</keyword>
<evidence type="ECO:0000313" key="3">
    <source>
        <dbReference type="Proteomes" id="UP001212841"/>
    </source>
</evidence>
<dbReference type="Gene3D" id="2.130.10.10">
    <property type="entry name" value="YVTN repeat-like/Quinoprotein amine dehydrogenase"/>
    <property type="match status" value="1"/>
</dbReference>
<dbReference type="EMBL" id="JADGJD010003159">
    <property type="protein sequence ID" value="KAJ3025236.1"/>
    <property type="molecule type" value="Genomic_DNA"/>
</dbReference>
<feature type="compositionally biased region" description="Low complexity" evidence="1">
    <location>
        <begin position="166"/>
        <end position="189"/>
    </location>
</feature>
<proteinExistence type="predicted"/>
<evidence type="ECO:0000313" key="2">
    <source>
        <dbReference type="EMBL" id="KAJ3025236.1"/>
    </source>
</evidence>
<accession>A0AAD5WVR1</accession>
<feature type="non-terminal residue" evidence="2">
    <location>
        <position position="234"/>
    </location>
</feature>
<protein>
    <submittedName>
        <fullName evidence="2">Uncharacterized protein</fullName>
    </submittedName>
</protein>
<comment type="caution">
    <text evidence="2">The sequence shown here is derived from an EMBL/GenBank/DDBJ whole genome shotgun (WGS) entry which is preliminary data.</text>
</comment>
<sequence>MNIHRHRIITGGKNGKIHIYSLHTGQILYTLSIPRSYLPSLNTHACLNVALWNNRLAYGVYDATFFVCELEDPKEGGGGTGTGRVVCKLKDEEVGRHGFTYAPMTMVMGEWFLVANGGFPDELSLWDLRGLGAEASGLSGRDGKGLKRMGRSSSDLRSESDGGSSGSSSAPDGNGITPGTTTTPTNTTPKFSTHSRSRSRLRRYALSETYALQKEGFAVPPFRDLQSAEIMNDG</sequence>